<dbReference type="EMBL" id="CAAALY010050214">
    <property type="protein sequence ID" value="VEL21220.1"/>
    <property type="molecule type" value="Genomic_DNA"/>
</dbReference>
<feature type="coiled-coil region" evidence="1">
    <location>
        <begin position="68"/>
        <end position="136"/>
    </location>
</feature>
<evidence type="ECO:0000313" key="3">
    <source>
        <dbReference type="Proteomes" id="UP000784294"/>
    </source>
</evidence>
<feature type="coiled-coil region" evidence="1">
    <location>
        <begin position="230"/>
        <end position="300"/>
    </location>
</feature>
<keyword evidence="1" id="KW-0175">Coiled coil</keyword>
<feature type="coiled-coil region" evidence="1">
    <location>
        <begin position="163"/>
        <end position="197"/>
    </location>
</feature>
<dbReference type="Gene3D" id="1.20.5.1700">
    <property type="match status" value="1"/>
</dbReference>
<protein>
    <submittedName>
        <fullName evidence="2">Uncharacterized protein</fullName>
    </submittedName>
</protein>
<dbReference type="AlphaFoldDB" id="A0A3S5CMM7"/>
<comment type="caution">
    <text evidence="2">The sequence shown here is derived from an EMBL/GenBank/DDBJ whole genome shotgun (WGS) entry which is preliminary data.</text>
</comment>
<evidence type="ECO:0000256" key="1">
    <source>
        <dbReference type="SAM" id="Coils"/>
    </source>
</evidence>
<name>A0A3S5CMM7_9PLAT</name>
<dbReference type="Proteomes" id="UP000784294">
    <property type="component" value="Unassembled WGS sequence"/>
</dbReference>
<accession>A0A3S5CMM7</accession>
<dbReference type="OrthoDB" id="6351660at2759"/>
<organism evidence="2 3">
    <name type="scientific">Protopolystoma xenopodis</name>
    <dbReference type="NCBI Taxonomy" id="117903"/>
    <lineage>
        <taxon>Eukaryota</taxon>
        <taxon>Metazoa</taxon>
        <taxon>Spiralia</taxon>
        <taxon>Lophotrochozoa</taxon>
        <taxon>Platyhelminthes</taxon>
        <taxon>Monogenea</taxon>
        <taxon>Polyopisthocotylea</taxon>
        <taxon>Polystomatidea</taxon>
        <taxon>Polystomatidae</taxon>
        <taxon>Protopolystoma</taxon>
    </lineage>
</organism>
<keyword evidence="3" id="KW-1185">Reference proteome</keyword>
<gene>
    <name evidence="2" type="ORF">PXEA_LOCUS14660</name>
</gene>
<proteinExistence type="predicted"/>
<reference evidence="2" key="1">
    <citation type="submission" date="2018-11" db="EMBL/GenBank/DDBJ databases">
        <authorList>
            <consortium name="Pathogen Informatics"/>
        </authorList>
    </citation>
    <scope>NUCLEOTIDE SEQUENCE</scope>
</reference>
<evidence type="ECO:0000313" key="2">
    <source>
        <dbReference type="EMBL" id="VEL21220.1"/>
    </source>
</evidence>
<sequence>MPAFDWDRISKVTEAALDIENANFYCDLLGDADIDSWEDLDRIKHIFYLTQAVLNLKAEQWNVMQETFNEKLSEIRSLTQQNKELESENAELQKAASGSGATRDIIQEKRAWNIEKERLESEMDGLKLYIDQTVKERDNLAGERSQLALKALEDEKNHLWLDVSRLETNLKQASVEIERATSEYTRMKDAIAEADRIYTEKASECDILRAQIANLSDQISRPSDVDDEIMNALNMKINTLKEKLAQATQDLESTTNIVEELRQDMEKSGKGSSEKQVARIKEMQRQLKDKESFIKEMKRRIQTVTII</sequence>